<organism evidence="1 2">
    <name type="scientific">Cardiocondyla obscurior</name>
    <dbReference type="NCBI Taxonomy" id="286306"/>
    <lineage>
        <taxon>Eukaryota</taxon>
        <taxon>Metazoa</taxon>
        <taxon>Ecdysozoa</taxon>
        <taxon>Arthropoda</taxon>
        <taxon>Hexapoda</taxon>
        <taxon>Insecta</taxon>
        <taxon>Pterygota</taxon>
        <taxon>Neoptera</taxon>
        <taxon>Endopterygota</taxon>
        <taxon>Hymenoptera</taxon>
        <taxon>Apocrita</taxon>
        <taxon>Aculeata</taxon>
        <taxon>Formicoidea</taxon>
        <taxon>Formicidae</taxon>
        <taxon>Myrmicinae</taxon>
        <taxon>Cardiocondyla</taxon>
    </lineage>
</organism>
<dbReference type="Proteomes" id="UP001430953">
    <property type="component" value="Unassembled WGS sequence"/>
</dbReference>
<gene>
    <name evidence="1" type="ORF">PUN28_003192</name>
</gene>
<evidence type="ECO:0000313" key="1">
    <source>
        <dbReference type="EMBL" id="KAL0127773.1"/>
    </source>
</evidence>
<name>A0AAW2GJN8_9HYME</name>
<comment type="caution">
    <text evidence="1">The sequence shown here is derived from an EMBL/GenBank/DDBJ whole genome shotgun (WGS) entry which is preliminary data.</text>
</comment>
<proteinExistence type="predicted"/>
<reference evidence="1 2" key="1">
    <citation type="submission" date="2023-03" db="EMBL/GenBank/DDBJ databases">
        <title>High recombination rates correlate with genetic variation in Cardiocondyla obscurior ants.</title>
        <authorList>
            <person name="Errbii M."/>
        </authorList>
    </citation>
    <scope>NUCLEOTIDE SEQUENCE [LARGE SCALE GENOMIC DNA]</scope>
    <source>
        <strain evidence="1">Alpha-2009</strain>
        <tissue evidence="1">Whole body</tissue>
    </source>
</reference>
<evidence type="ECO:0000313" key="2">
    <source>
        <dbReference type="Proteomes" id="UP001430953"/>
    </source>
</evidence>
<sequence length="243" mass="26892">MQPVNCINTNGPFAPGVAEWFYAFNENVAISSTLSLSRSFPLHLSPSPSRLIRSSSRPRPPGYRHGINPPFYILRASALIPMLLFPRTISSIFPPIEIDACLFTSLSPCVLARSSFPSRPASYSFGLPFRPPPPDMCLIFAATVDFRPLAPACAALVCICVSILRPFFSITLSRLSSPLSLHPLCFTPGGSFVTLVSACRRRVLRHISPSLYINFSSLLLSFPANDQYFVTFRLHTLNYSRGY</sequence>
<keyword evidence="2" id="KW-1185">Reference proteome</keyword>
<protein>
    <submittedName>
        <fullName evidence="1">Uncharacterized protein</fullName>
    </submittedName>
</protein>
<accession>A0AAW2GJN8</accession>
<dbReference type="AlphaFoldDB" id="A0AAW2GJN8"/>
<dbReference type="EMBL" id="JADYXP020000003">
    <property type="protein sequence ID" value="KAL0127773.1"/>
    <property type="molecule type" value="Genomic_DNA"/>
</dbReference>